<keyword evidence="5 7" id="KW-1133">Transmembrane helix</keyword>
<keyword evidence="3" id="KW-0547">Nucleotide-binding</keyword>
<feature type="transmembrane region" description="Helical" evidence="7">
    <location>
        <begin position="144"/>
        <end position="161"/>
    </location>
</feature>
<dbReference type="SMART" id="SM00382">
    <property type="entry name" value="AAA"/>
    <property type="match status" value="1"/>
</dbReference>
<dbReference type="InterPro" id="IPR017871">
    <property type="entry name" value="ABC_transporter-like_CS"/>
</dbReference>
<dbReference type="SUPFAM" id="SSF52540">
    <property type="entry name" value="P-loop containing nucleoside triphosphate hydrolases"/>
    <property type="match status" value="1"/>
</dbReference>
<feature type="transmembrane region" description="Helical" evidence="7">
    <location>
        <begin position="244"/>
        <end position="273"/>
    </location>
</feature>
<dbReference type="HOGENOM" id="CLU_000604_84_9_2"/>
<dbReference type="RefSeq" id="WP_048173274.1">
    <property type="nucleotide sequence ID" value="NZ_CP009506.1"/>
</dbReference>
<proteinExistence type="predicted"/>
<evidence type="ECO:0000256" key="1">
    <source>
        <dbReference type="ARBA" id="ARBA00004141"/>
    </source>
</evidence>
<dbReference type="FunFam" id="3.40.50.300:FF:000218">
    <property type="entry name" value="Multidrug ABC transporter ATP-binding protein"/>
    <property type="match status" value="1"/>
</dbReference>
<dbReference type="Gene3D" id="3.40.50.300">
    <property type="entry name" value="P-loop containing nucleotide triphosphate hydrolases"/>
    <property type="match status" value="1"/>
</dbReference>
<dbReference type="PROSITE" id="PS50893">
    <property type="entry name" value="ABC_TRANSPORTER_2"/>
    <property type="match status" value="1"/>
</dbReference>
<dbReference type="InterPro" id="IPR036640">
    <property type="entry name" value="ABC1_TM_sf"/>
</dbReference>
<dbReference type="InterPro" id="IPR027417">
    <property type="entry name" value="P-loop_NTPase"/>
</dbReference>
<evidence type="ECO:0000256" key="4">
    <source>
        <dbReference type="ARBA" id="ARBA00022840"/>
    </source>
</evidence>
<dbReference type="InterPro" id="IPR011527">
    <property type="entry name" value="ABC1_TM_dom"/>
</dbReference>
<evidence type="ECO:0000259" key="8">
    <source>
        <dbReference type="PROSITE" id="PS50893"/>
    </source>
</evidence>
<protein>
    <submittedName>
        <fullName evidence="10">ABC transporter, ATP-binding/permease protein</fullName>
    </submittedName>
</protein>
<feature type="transmembrane region" description="Helical" evidence="7">
    <location>
        <begin position="62"/>
        <end position="82"/>
    </location>
</feature>
<dbReference type="PANTHER" id="PTHR24221">
    <property type="entry name" value="ATP-BINDING CASSETTE SUB-FAMILY B"/>
    <property type="match status" value="1"/>
</dbReference>
<feature type="domain" description="ABC transmembrane type-1" evidence="9">
    <location>
        <begin position="22"/>
        <end position="306"/>
    </location>
</feature>
<keyword evidence="2 7" id="KW-0812">Transmembrane</keyword>
<accession>A0A0E3P8V9</accession>
<dbReference type="Gene3D" id="1.20.1560.10">
    <property type="entry name" value="ABC transporter type 1, transmembrane domain"/>
    <property type="match status" value="1"/>
</dbReference>
<gene>
    <name evidence="10" type="ORF">MSSIT_2734</name>
</gene>
<dbReference type="PATRIC" id="fig|1434120.4.peg.3580"/>
<dbReference type="GO" id="GO:0034040">
    <property type="term" value="F:ATPase-coupled lipid transmembrane transporter activity"/>
    <property type="evidence" value="ECO:0007669"/>
    <property type="project" value="TreeGrafter"/>
</dbReference>
<dbReference type="GeneID" id="24861628"/>
<dbReference type="EMBL" id="CP009506">
    <property type="protein sequence ID" value="AKB29453.1"/>
    <property type="molecule type" value="Genomic_DNA"/>
</dbReference>
<comment type="subcellular location">
    <subcellularLocation>
        <location evidence="1">Membrane</location>
        <topology evidence="1">Multi-pass membrane protein</topology>
    </subcellularLocation>
</comment>
<feature type="transmembrane region" description="Helical" evidence="7">
    <location>
        <begin position="167"/>
        <end position="183"/>
    </location>
</feature>
<dbReference type="SUPFAM" id="SSF90123">
    <property type="entry name" value="ABC transporter transmembrane region"/>
    <property type="match status" value="1"/>
</dbReference>
<evidence type="ECO:0000256" key="3">
    <source>
        <dbReference type="ARBA" id="ARBA00022741"/>
    </source>
</evidence>
<dbReference type="PANTHER" id="PTHR24221:SF397">
    <property type="entry name" value="ABC TRANSPORTER, ATP-BINDING TRANSMEMBRANE PROTEIN"/>
    <property type="match status" value="1"/>
</dbReference>
<evidence type="ECO:0000256" key="7">
    <source>
        <dbReference type="SAM" id="Phobius"/>
    </source>
</evidence>
<dbReference type="Pfam" id="PF00005">
    <property type="entry name" value="ABC_tran"/>
    <property type="match status" value="1"/>
</dbReference>
<dbReference type="GO" id="GO:0016887">
    <property type="term" value="F:ATP hydrolysis activity"/>
    <property type="evidence" value="ECO:0007669"/>
    <property type="project" value="InterPro"/>
</dbReference>
<feature type="transmembrane region" description="Helical" evidence="7">
    <location>
        <begin position="279"/>
        <end position="309"/>
    </location>
</feature>
<reference evidence="10 11" key="1">
    <citation type="submission" date="2014-07" db="EMBL/GenBank/DDBJ databases">
        <title>Methanogenic archaea and the global carbon cycle.</title>
        <authorList>
            <person name="Henriksen J.R."/>
            <person name="Luke J."/>
            <person name="Reinhart S."/>
            <person name="Benedict M.N."/>
            <person name="Youngblut N.D."/>
            <person name="Metcalf M.E."/>
            <person name="Whitaker R.J."/>
            <person name="Metcalf W.W."/>
        </authorList>
    </citation>
    <scope>NUCLEOTIDE SEQUENCE [LARGE SCALE GENOMIC DNA]</scope>
    <source>
        <strain evidence="10 11">T4/M</strain>
    </source>
</reference>
<evidence type="ECO:0000259" key="9">
    <source>
        <dbReference type="PROSITE" id="PS50929"/>
    </source>
</evidence>
<dbReference type="AlphaFoldDB" id="A0A0E3P8V9"/>
<keyword evidence="6 7" id="KW-0472">Membrane</keyword>
<dbReference type="GO" id="GO:0016020">
    <property type="term" value="C:membrane"/>
    <property type="evidence" value="ECO:0007669"/>
    <property type="project" value="UniProtKB-SubCell"/>
</dbReference>
<keyword evidence="11" id="KW-1185">Reference proteome</keyword>
<dbReference type="InterPro" id="IPR003593">
    <property type="entry name" value="AAA+_ATPase"/>
</dbReference>
<evidence type="ECO:0000256" key="6">
    <source>
        <dbReference type="ARBA" id="ARBA00023136"/>
    </source>
</evidence>
<dbReference type="KEGG" id="msw:MSSIT_2734"/>
<sequence>MIKYFQNKYAMSEKGAKDLLHSIIWTVVMDISFLAPVILSFYFLDEHISSLINSSTSQKSSFFYYVILSAVSFMIMFVIATFQYDSAYTKIYEESAQRRISLAETLRKLPLAFFGKKNIADLSSTIMEDVTQIELLFSHTVPQLYAAGLTLLIMGVMMFFYNWELSLAVFWVVPVAALVFYLSRKFQNSTQVRIYDIKRDISDNIQEGLDSVHEVKSYNREEAFSKALNAKLDNYEKFLIKTELLIGAFINLSYAVLKLGLPSVILAGAYLLSTGDISIFTYIVFLVVTARIYNPIMDALNNFAALIYLNVRIKRMKEMDGMPGQEGRTEFHPKNYDIEFKNVDFSYQDGVQTLQNVNFTAKQGEVTALVGPSGGGKSTVAKLSARFWDIDRGVITLGGEDISRIDPETLLNNFSIVFQDVTLFNSRVMDNIRLGKEEAPDEEVMKAAQLAQCDEFVKKLPQGYDTLIGENGEKLSGGERQRISIARAILKDAPIILLDEATASLDAENESKIQRALSELIKNKTVLIIAHRMRTVSGADKIVVIKDGVIAETGTPFELKEKQGIFSSMLKAQYQSN</sequence>
<dbReference type="Proteomes" id="UP000033111">
    <property type="component" value="Chromosome"/>
</dbReference>
<organism evidence="10 11">
    <name type="scientific">Methanosarcina siciliae T4/M</name>
    <dbReference type="NCBI Taxonomy" id="1434120"/>
    <lineage>
        <taxon>Archaea</taxon>
        <taxon>Methanobacteriati</taxon>
        <taxon>Methanobacteriota</taxon>
        <taxon>Stenosarchaea group</taxon>
        <taxon>Methanomicrobia</taxon>
        <taxon>Methanosarcinales</taxon>
        <taxon>Methanosarcinaceae</taxon>
        <taxon>Methanosarcina</taxon>
    </lineage>
</organism>
<evidence type="ECO:0000256" key="5">
    <source>
        <dbReference type="ARBA" id="ARBA00022989"/>
    </source>
</evidence>
<keyword evidence="4 10" id="KW-0067">ATP-binding</keyword>
<feature type="domain" description="ABC transporter" evidence="8">
    <location>
        <begin position="338"/>
        <end position="572"/>
    </location>
</feature>
<dbReference type="PROSITE" id="PS50929">
    <property type="entry name" value="ABC_TM1F"/>
    <property type="match status" value="1"/>
</dbReference>
<dbReference type="GO" id="GO:0140359">
    <property type="term" value="F:ABC-type transporter activity"/>
    <property type="evidence" value="ECO:0007669"/>
    <property type="project" value="InterPro"/>
</dbReference>
<dbReference type="OrthoDB" id="121502at2157"/>
<feature type="transmembrane region" description="Helical" evidence="7">
    <location>
        <begin position="20"/>
        <end position="42"/>
    </location>
</feature>
<dbReference type="GO" id="GO:0005524">
    <property type="term" value="F:ATP binding"/>
    <property type="evidence" value="ECO:0007669"/>
    <property type="project" value="UniProtKB-KW"/>
</dbReference>
<dbReference type="InterPro" id="IPR039421">
    <property type="entry name" value="Type_1_exporter"/>
</dbReference>
<dbReference type="CDD" id="cd07346">
    <property type="entry name" value="ABC_6TM_exporters"/>
    <property type="match status" value="1"/>
</dbReference>
<evidence type="ECO:0000256" key="2">
    <source>
        <dbReference type="ARBA" id="ARBA00022692"/>
    </source>
</evidence>
<dbReference type="PROSITE" id="PS00211">
    <property type="entry name" value="ABC_TRANSPORTER_1"/>
    <property type="match status" value="1"/>
</dbReference>
<evidence type="ECO:0000313" key="10">
    <source>
        <dbReference type="EMBL" id="AKB29453.1"/>
    </source>
</evidence>
<name>A0A0E3P8V9_9EURY</name>
<evidence type="ECO:0000313" key="11">
    <source>
        <dbReference type="Proteomes" id="UP000033111"/>
    </source>
</evidence>
<dbReference type="InterPro" id="IPR003439">
    <property type="entry name" value="ABC_transporter-like_ATP-bd"/>
</dbReference>
<dbReference type="Pfam" id="PF00664">
    <property type="entry name" value="ABC_membrane"/>
    <property type="match status" value="1"/>
</dbReference>